<feature type="domain" description="UPF0033" evidence="2">
    <location>
        <begin position="10"/>
        <end position="77"/>
    </location>
</feature>
<dbReference type="Gene3D" id="3.30.110.40">
    <property type="entry name" value="TusA-like domain"/>
    <property type="match status" value="1"/>
</dbReference>
<comment type="similarity">
    <text evidence="1">Belongs to the sulfur carrier protein TusA family.</text>
</comment>
<dbReference type="InterPro" id="IPR036868">
    <property type="entry name" value="TusA-like_sf"/>
</dbReference>
<accession>A0A3E1K921</accession>
<dbReference type="GO" id="GO:0016740">
    <property type="term" value="F:transferase activity"/>
    <property type="evidence" value="ECO:0007669"/>
    <property type="project" value="UniProtKB-KW"/>
</dbReference>
<keyword evidence="4" id="KW-1185">Reference proteome</keyword>
<proteinExistence type="inferred from homology"/>
<comment type="caution">
    <text evidence="3">The sequence shown here is derived from an EMBL/GenBank/DDBJ whole genome shotgun (WGS) entry which is preliminary data.</text>
</comment>
<evidence type="ECO:0000256" key="1">
    <source>
        <dbReference type="ARBA" id="ARBA00008984"/>
    </source>
</evidence>
<sequence>MGEQGSDVRVVDCRGMACPQPVWHTRVAIEELGPGSELEVLATDPMAELDLAVFCERSGHRLLEAVTRDGVLRARIRVRPAPPPDAG</sequence>
<gene>
    <name evidence="3" type="ORF">DZC52_07765</name>
</gene>
<reference evidence="3 4" key="1">
    <citation type="submission" date="2018-08" db="EMBL/GenBank/DDBJ databases">
        <title>Wenzhouxiangella salilacus sp. nov., a novel bacterium isolated from a saline lake in Xinjiang Province, China.</title>
        <authorList>
            <person name="Han S."/>
        </authorList>
    </citation>
    <scope>NUCLEOTIDE SEQUENCE [LARGE SCALE GENOMIC DNA]</scope>
    <source>
        <strain evidence="3 4">XDB06</strain>
    </source>
</reference>
<name>A0A3E1K921_9GAMM</name>
<dbReference type="Proteomes" id="UP000260351">
    <property type="component" value="Unassembled WGS sequence"/>
</dbReference>
<dbReference type="OrthoDB" id="9797352at2"/>
<dbReference type="PANTHER" id="PTHR33279">
    <property type="entry name" value="SULFUR CARRIER PROTEIN YEDF-RELATED"/>
    <property type="match status" value="1"/>
</dbReference>
<evidence type="ECO:0000259" key="2">
    <source>
        <dbReference type="Pfam" id="PF01206"/>
    </source>
</evidence>
<dbReference type="Pfam" id="PF01206">
    <property type="entry name" value="TusA"/>
    <property type="match status" value="1"/>
</dbReference>
<dbReference type="EMBL" id="QUZK01000034">
    <property type="protein sequence ID" value="RFF30617.1"/>
    <property type="molecule type" value="Genomic_DNA"/>
</dbReference>
<protein>
    <submittedName>
        <fullName evidence="3">Sulfurtransferase TusA family protein</fullName>
    </submittedName>
</protein>
<dbReference type="SUPFAM" id="SSF64307">
    <property type="entry name" value="SirA-like"/>
    <property type="match status" value="1"/>
</dbReference>
<evidence type="ECO:0000313" key="3">
    <source>
        <dbReference type="EMBL" id="RFF30617.1"/>
    </source>
</evidence>
<keyword evidence="3" id="KW-0808">Transferase</keyword>
<dbReference type="RefSeq" id="WP_116650560.1">
    <property type="nucleotide sequence ID" value="NZ_QUZK01000034.1"/>
</dbReference>
<dbReference type="PANTHER" id="PTHR33279:SF6">
    <property type="entry name" value="SULFUR CARRIER PROTEIN YEDF-RELATED"/>
    <property type="match status" value="1"/>
</dbReference>
<dbReference type="AlphaFoldDB" id="A0A3E1K921"/>
<dbReference type="InterPro" id="IPR001455">
    <property type="entry name" value="TusA-like"/>
</dbReference>
<organism evidence="3 4">
    <name type="scientific">Wenzhouxiangella sediminis</name>
    <dbReference type="NCBI Taxonomy" id="1792836"/>
    <lineage>
        <taxon>Bacteria</taxon>
        <taxon>Pseudomonadati</taxon>
        <taxon>Pseudomonadota</taxon>
        <taxon>Gammaproteobacteria</taxon>
        <taxon>Chromatiales</taxon>
        <taxon>Wenzhouxiangellaceae</taxon>
        <taxon>Wenzhouxiangella</taxon>
    </lineage>
</organism>
<dbReference type="CDD" id="cd00291">
    <property type="entry name" value="SirA_YedF_YeeD"/>
    <property type="match status" value="1"/>
</dbReference>
<evidence type="ECO:0000313" key="4">
    <source>
        <dbReference type="Proteomes" id="UP000260351"/>
    </source>
</evidence>